<keyword evidence="7 17" id="KW-0812">Transmembrane</keyword>
<evidence type="ECO:0000256" key="13">
    <source>
        <dbReference type="ARBA" id="ARBA00030072"/>
    </source>
</evidence>
<evidence type="ECO:0000256" key="7">
    <source>
        <dbReference type="ARBA" id="ARBA00022692"/>
    </source>
</evidence>
<name>A0A4Y6ULR2_9PROT</name>
<dbReference type="EMBL" id="CP038141">
    <property type="protein sequence ID" value="QDH17598.1"/>
    <property type="molecule type" value="Genomic_DNA"/>
</dbReference>
<evidence type="ECO:0000256" key="15">
    <source>
        <dbReference type="ARBA" id="ARBA00032189"/>
    </source>
</evidence>
<keyword evidence="8" id="KW-0249">Electron transport</keyword>
<dbReference type="PANTHER" id="PTHR11403:SF2">
    <property type="entry name" value="CYTOCHROME BO(3) UBIQUINOL OXIDASE SUBUNIT 3"/>
    <property type="match status" value="1"/>
</dbReference>
<reference evidence="20 21" key="1">
    <citation type="submission" date="2019-03" db="EMBL/GenBank/DDBJ databases">
        <title>The complete genome sequence of Swingsia samuiensis NBRC107927(T).</title>
        <authorList>
            <person name="Chua K.-O."/>
            <person name="Chan K.-G."/>
            <person name="See-Too W.-S."/>
        </authorList>
    </citation>
    <scope>NUCLEOTIDE SEQUENCE [LARGE SCALE GENOMIC DNA]</scope>
    <source>
        <strain evidence="20 21">AH83</strain>
    </source>
</reference>
<dbReference type="RefSeq" id="WP_141461698.1">
    <property type="nucleotide sequence ID" value="NZ_CP038141.1"/>
</dbReference>
<dbReference type="GO" id="GO:0019646">
    <property type="term" value="P:aerobic electron transport chain"/>
    <property type="evidence" value="ECO:0007669"/>
    <property type="project" value="InterPro"/>
</dbReference>
<feature type="transmembrane region" description="Helical" evidence="18">
    <location>
        <begin position="135"/>
        <end position="162"/>
    </location>
</feature>
<dbReference type="AlphaFoldDB" id="A0A4Y6ULR2"/>
<evidence type="ECO:0000259" key="19">
    <source>
        <dbReference type="PROSITE" id="PS50253"/>
    </source>
</evidence>
<gene>
    <name evidence="20" type="primary">cyoC</name>
    <name evidence="20" type="ORF">E3D00_08505</name>
</gene>
<protein>
    <recommendedName>
        <fullName evidence="4">Cytochrome bo(3) ubiquinol oxidase subunit 3</fullName>
    </recommendedName>
    <alternativeName>
        <fullName evidence="15">Cytochrome o ubiquinol oxidase subunit 3</fullName>
    </alternativeName>
    <alternativeName>
        <fullName evidence="13">Oxidase bo(3) subunit 3</fullName>
    </alternativeName>
    <alternativeName>
        <fullName evidence="16">Ubiquinol oxidase polypeptide III</fullName>
    </alternativeName>
    <alternativeName>
        <fullName evidence="14">Ubiquinol oxidase subunit 3</fullName>
    </alternativeName>
</protein>
<evidence type="ECO:0000313" key="21">
    <source>
        <dbReference type="Proteomes" id="UP000316313"/>
    </source>
</evidence>
<dbReference type="InterPro" id="IPR035973">
    <property type="entry name" value="Cyt_c_oxidase_su3-like_sf"/>
</dbReference>
<comment type="function">
    <text evidence="12">Cytochrome bo(3) ubiquinol terminal oxidase is the component of the aerobic respiratory chain of E.coli that predominates when cells are grown at high aeration. Has proton pump activity across the membrane in addition to electron transfer, pumping 2 protons/electron.</text>
</comment>
<dbReference type="PROSITE" id="PS50253">
    <property type="entry name" value="COX3"/>
    <property type="match status" value="1"/>
</dbReference>
<dbReference type="CDD" id="cd02863">
    <property type="entry name" value="Ubiquinol_oxidase_III"/>
    <property type="match status" value="1"/>
</dbReference>
<keyword evidence="6" id="KW-1003">Cell membrane</keyword>
<dbReference type="GO" id="GO:0009486">
    <property type="term" value="F:cytochrome bo3 ubiquinol oxidase activity"/>
    <property type="evidence" value="ECO:0007669"/>
    <property type="project" value="InterPro"/>
</dbReference>
<sequence length="205" mass="22569">MAHEASMSPLAHADDHGGEHHESPVVFGFWLYLMTDCVLFGSIFAAFAVLRHQYAGGPTGKDLFDLKNVGIETAILLVSSITYGFASLSAMAKKKGMVLLWLLVTFLLGLSFVGLEVTEFHNMIAEGNGPDRSAFLSAFFTLVGTHGLHVSFGLLWMVVLMFQMCGAQGLSERMMNKLACLSLFWHFLDIVWICVFSFVYLAGVM</sequence>
<dbReference type="GO" id="GO:0005886">
    <property type="term" value="C:plasma membrane"/>
    <property type="evidence" value="ECO:0007669"/>
    <property type="project" value="UniProtKB-SubCell"/>
</dbReference>
<dbReference type="Gene3D" id="1.20.120.80">
    <property type="entry name" value="Cytochrome c oxidase, subunit III, four-helix bundle"/>
    <property type="match status" value="1"/>
</dbReference>
<dbReference type="InterPro" id="IPR013833">
    <property type="entry name" value="Cyt_c_oxidase_su3_a-hlx"/>
</dbReference>
<feature type="transmembrane region" description="Helical" evidence="18">
    <location>
        <begin position="98"/>
        <end position="115"/>
    </location>
</feature>
<dbReference type="NCBIfam" id="TIGR02842">
    <property type="entry name" value="CyoC"/>
    <property type="match status" value="1"/>
</dbReference>
<feature type="transmembrane region" description="Helical" evidence="18">
    <location>
        <begin position="183"/>
        <end position="203"/>
    </location>
</feature>
<evidence type="ECO:0000256" key="16">
    <source>
        <dbReference type="ARBA" id="ARBA00032717"/>
    </source>
</evidence>
<evidence type="ECO:0000256" key="1">
    <source>
        <dbReference type="ARBA" id="ARBA00004651"/>
    </source>
</evidence>
<dbReference type="InterPro" id="IPR000298">
    <property type="entry name" value="Cyt_c_oxidase-like_su3"/>
</dbReference>
<comment type="similarity">
    <text evidence="2 17">Belongs to the cytochrome c oxidase subunit 3 family.</text>
</comment>
<dbReference type="KEGG" id="ssam:E3D00_08505"/>
<evidence type="ECO:0000256" key="17">
    <source>
        <dbReference type="RuleBase" id="RU003376"/>
    </source>
</evidence>
<dbReference type="GO" id="GO:0004129">
    <property type="term" value="F:cytochrome-c oxidase activity"/>
    <property type="evidence" value="ECO:0007669"/>
    <property type="project" value="InterPro"/>
</dbReference>
<organism evidence="20 21">
    <name type="scientific">Swingsia samuiensis</name>
    <dbReference type="NCBI Taxonomy" id="1293412"/>
    <lineage>
        <taxon>Bacteria</taxon>
        <taxon>Pseudomonadati</taxon>
        <taxon>Pseudomonadota</taxon>
        <taxon>Alphaproteobacteria</taxon>
        <taxon>Acetobacterales</taxon>
        <taxon>Acetobacteraceae</taxon>
        <taxon>Swingsia</taxon>
    </lineage>
</organism>
<evidence type="ECO:0000256" key="14">
    <source>
        <dbReference type="ARBA" id="ARBA00031884"/>
    </source>
</evidence>
<dbReference type="Proteomes" id="UP000316313">
    <property type="component" value="Chromosome"/>
</dbReference>
<dbReference type="Pfam" id="PF00510">
    <property type="entry name" value="COX3"/>
    <property type="match status" value="1"/>
</dbReference>
<feature type="domain" description="Heme-copper oxidase subunit III family profile" evidence="19">
    <location>
        <begin position="1"/>
        <end position="204"/>
    </location>
</feature>
<evidence type="ECO:0000256" key="9">
    <source>
        <dbReference type="ARBA" id="ARBA00022989"/>
    </source>
</evidence>
<evidence type="ECO:0000256" key="3">
    <source>
        <dbReference type="ARBA" id="ARBA00011700"/>
    </source>
</evidence>
<keyword evidence="10" id="KW-0560">Oxidoreductase</keyword>
<keyword evidence="11 18" id="KW-0472">Membrane</keyword>
<feature type="transmembrane region" description="Helical" evidence="18">
    <location>
        <begin position="29"/>
        <end position="49"/>
    </location>
</feature>
<dbReference type="InterPro" id="IPR014206">
    <property type="entry name" value="Cyt_c_ubiqinol_oxidase_su3"/>
</dbReference>
<evidence type="ECO:0000256" key="10">
    <source>
        <dbReference type="ARBA" id="ARBA00023002"/>
    </source>
</evidence>
<evidence type="ECO:0000256" key="18">
    <source>
        <dbReference type="SAM" id="Phobius"/>
    </source>
</evidence>
<dbReference type="OrthoDB" id="9810850at2"/>
<evidence type="ECO:0000256" key="6">
    <source>
        <dbReference type="ARBA" id="ARBA00022475"/>
    </source>
</evidence>
<proteinExistence type="inferred from homology"/>
<feature type="transmembrane region" description="Helical" evidence="18">
    <location>
        <begin position="69"/>
        <end position="86"/>
    </location>
</feature>
<dbReference type="PANTHER" id="PTHR11403">
    <property type="entry name" value="CYTOCHROME C OXIDASE SUBUNIT III"/>
    <property type="match status" value="1"/>
</dbReference>
<keyword evidence="9 18" id="KW-1133">Transmembrane helix</keyword>
<evidence type="ECO:0000256" key="4">
    <source>
        <dbReference type="ARBA" id="ARBA00014687"/>
    </source>
</evidence>
<dbReference type="InterPro" id="IPR033946">
    <property type="entry name" value="Ubiquinol_oxase_su3_dom"/>
</dbReference>
<comment type="subcellular location">
    <subcellularLocation>
        <location evidence="1 17">Cell membrane</location>
        <topology evidence="1 17">Multi-pass membrane protein</topology>
    </subcellularLocation>
</comment>
<accession>A0A4Y6ULR2</accession>
<evidence type="ECO:0000313" key="20">
    <source>
        <dbReference type="EMBL" id="QDH17598.1"/>
    </source>
</evidence>
<evidence type="ECO:0000256" key="8">
    <source>
        <dbReference type="ARBA" id="ARBA00022982"/>
    </source>
</evidence>
<comment type="subunit">
    <text evidence="3">Heterooctamer of two A chains, two B chains, two C chains and two D chains.</text>
</comment>
<evidence type="ECO:0000256" key="12">
    <source>
        <dbReference type="ARBA" id="ARBA00025694"/>
    </source>
</evidence>
<dbReference type="FunFam" id="1.20.120.80:FF:000001">
    <property type="entry name" value="Cytochrome (Ubi)quinol oxidase subunit III"/>
    <property type="match status" value="1"/>
</dbReference>
<evidence type="ECO:0000256" key="11">
    <source>
        <dbReference type="ARBA" id="ARBA00023136"/>
    </source>
</evidence>
<evidence type="ECO:0000256" key="2">
    <source>
        <dbReference type="ARBA" id="ARBA00010581"/>
    </source>
</evidence>
<evidence type="ECO:0000256" key="5">
    <source>
        <dbReference type="ARBA" id="ARBA00022448"/>
    </source>
</evidence>
<dbReference type="InterPro" id="IPR024791">
    <property type="entry name" value="Cyt_c/ubiquinol_Oxase_su3"/>
</dbReference>
<keyword evidence="21" id="KW-1185">Reference proteome</keyword>
<dbReference type="SUPFAM" id="SSF81452">
    <property type="entry name" value="Cytochrome c oxidase subunit III-like"/>
    <property type="match status" value="1"/>
</dbReference>
<keyword evidence="5" id="KW-0813">Transport</keyword>